<feature type="domain" description="HNH nuclease" evidence="3">
    <location>
        <begin position="419"/>
        <end position="471"/>
    </location>
</feature>
<dbReference type="Pfam" id="PF02720">
    <property type="entry name" value="DUF222"/>
    <property type="match status" value="1"/>
</dbReference>
<organism evidence="4 5">
    <name type="scientific">Microcella putealis</name>
    <dbReference type="NCBI Taxonomy" id="337005"/>
    <lineage>
        <taxon>Bacteria</taxon>
        <taxon>Bacillati</taxon>
        <taxon>Actinomycetota</taxon>
        <taxon>Actinomycetes</taxon>
        <taxon>Micrococcales</taxon>
        <taxon>Microbacteriaceae</taxon>
        <taxon>Microcella</taxon>
    </lineage>
</organism>
<gene>
    <name evidence="4" type="ORF">EV141_0431</name>
</gene>
<evidence type="ECO:0000259" key="3">
    <source>
        <dbReference type="SMART" id="SM00507"/>
    </source>
</evidence>
<feature type="region of interest" description="Disordered" evidence="2">
    <location>
        <begin position="495"/>
        <end position="552"/>
    </location>
</feature>
<dbReference type="GO" id="GO:0003676">
    <property type="term" value="F:nucleic acid binding"/>
    <property type="evidence" value="ECO:0007669"/>
    <property type="project" value="InterPro"/>
</dbReference>
<dbReference type="Proteomes" id="UP000293519">
    <property type="component" value="Unassembled WGS sequence"/>
</dbReference>
<sequence>MLAVRRAATLAEQQPEGPHTLNVGGPWFTALMTTPPATSTVDRRAIIDRFGVAVPATDPDGELEQLLLDDLIELQAREALIEARRARTINQLREIVERRVAGRHRSAAGVDSADAPPRQTDARGNTTWNPAFTARRELATELATLLRESERTAETRIAHAELLGAQLHETADALERAVITPRHAQLIADRACDLPPEARAEFERLAVAAAERMGVAPFARRVRRLRELLHPEPLEKRATTAADGRWVAVEPASDAMAYLTAYLPAVDAVAIHDRVTTIARDLAGDGETRTAAQRRADVFTALLVAGEVPGADANVCGGGEARTVDGATVPGSTQDALPLGRGIRARVSITVPALTLLGRVGADVPTDRRPAHLEGYGPIDDETAARWAARAPSFRRILTDPHTGAVLSVGRERYTVPADLAAALRVRDDTCRFPGCVRAASSCELDHTVDWAHGGHTAADNLAHLCRAHHRLKHRTSWGVKHLGAGRLEWTSPRHRIHITEPFGGDDPPRTRHGDERTAPPAPTPQRDDGSPPKRVRRTFGSTTPLPDDAPF</sequence>
<protein>
    <submittedName>
        <fullName evidence="4">Uncharacterized protein DUF222</fullName>
    </submittedName>
</protein>
<dbReference type="InterPro" id="IPR002711">
    <property type="entry name" value="HNH"/>
</dbReference>
<feature type="region of interest" description="Disordered" evidence="2">
    <location>
        <begin position="103"/>
        <end position="127"/>
    </location>
</feature>
<dbReference type="InterPro" id="IPR003870">
    <property type="entry name" value="DUF222"/>
</dbReference>
<evidence type="ECO:0000256" key="1">
    <source>
        <dbReference type="ARBA" id="ARBA00023450"/>
    </source>
</evidence>
<dbReference type="CDD" id="cd00085">
    <property type="entry name" value="HNHc"/>
    <property type="match status" value="1"/>
</dbReference>
<dbReference type="GO" id="GO:0004519">
    <property type="term" value="F:endonuclease activity"/>
    <property type="evidence" value="ECO:0007669"/>
    <property type="project" value="InterPro"/>
</dbReference>
<name>A0A4Q7LXD5_9MICO</name>
<comment type="similarity">
    <text evidence="1">Belongs to the Rv1128c/1148c/1588c/1702c/1945/3466 family.</text>
</comment>
<comment type="caution">
    <text evidence="4">The sequence shown here is derived from an EMBL/GenBank/DDBJ whole genome shotgun (WGS) entry which is preliminary data.</text>
</comment>
<proteinExistence type="inferred from homology"/>
<keyword evidence="5" id="KW-1185">Reference proteome</keyword>
<dbReference type="GO" id="GO:0008270">
    <property type="term" value="F:zinc ion binding"/>
    <property type="evidence" value="ECO:0007669"/>
    <property type="project" value="InterPro"/>
</dbReference>
<accession>A0A4Q7LXD5</accession>
<reference evidence="4 5" key="1">
    <citation type="journal article" date="2015" name="Stand. Genomic Sci.">
        <title>Genomic Encyclopedia of Bacterial and Archaeal Type Strains, Phase III: the genomes of soil and plant-associated and newly described type strains.</title>
        <authorList>
            <person name="Whitman W.B."/>
            <person name="Woyke T."/>
            <person name="Klenk H.P."/>
            <person name="Zhou Y."/>
            <person name="Lilburn T.G."/>
            <person name="Beck B.J."/>
            <person name="De Vos P."/>
            <person name="Vandamme P."/>
            <person name="Eisen J.A."/>
            <person name="Garrity G."/>
            <person name="Hugenholtz P."/>
            <person name="Kyrpides N.C."/>
        </authorList>
    </citation>
    <scope>NUCLEOTIDE SEQUENCE [LARGE SCALE GENOMIC DNA]</scope>
    <source>
        <strain evidence="4 5">CV2</strain>
    </source>
</reference>
<dbReference type="Gene3D" id="1.10.30.50">
    <property type="match status" value="1"/>
</dbReference>
<dbReference type="EMBL" id="SGWW01000001">
    <property type="protein sequence ID" value="RZS59213.1"/>
    <property type="molecule type" value="Genomic_DNA"/>
</dbReference>
<dbReference type="SMART" id="SM00507">
    <property type="entry name" value="HNHc"/>
    <property type="match status" value="1"/>
</dbReference>
<evidence type="ECO:0000256" key="2">
    <source>
        <dbReference type="SAM" id="MobiDB-lite"/>
    </source>
</evidence>
<evidence type="ECO:0000313" key="4">
    <source>
        <dbReference type="EMBL" id="RZS59213.1"/>
    </source>
</evidence>
<dbReference type="InterPro" id="IPR003615">
    <property type="entry name" value="HNH_nuc"/>
</dbReference>
<feature type="compositionally biased region" description="Basic and acidic residues" evidence="2">
    <location>
        <begin position="507"/>
        <end position="518"/>
    </location>
</feature>
<evidence type="ECO:0000313" key="5">
    <source>
        <dbReference type="Proteomes" id="UP000293519"/>
    </source>
</evidence>
<dbReference type="Pfam" id="PF01844">
    <property type="entry name" value="HNH"/>
    <property type="match status" value="1"/>
</dbReference>
<dbReference type="AlphaFoldDB" id="A0A4Q7LXD5"/>